<sequence length="499" mass="57628">MAAIIEIGSETHDGGEEQEQVFVRKSIKYVLPNDSVKAFIDRIQYELPISSFTLPSGEVVTSQMNNSSYFDDEYLNMYKERVVKNECAELYRVRWYGTSFKPVENMFIERKRHHNYKKVHKYSNKKRLVLPKEEMNRFLTGTPIEELHPSKEKLAKDIQEAMVHMQPKVRTQYLRTSFMKQENQDLRITLDRDIVLFAEPQSWAEIEAADGTGQGRGEKMPFTVVEVKVAMFEGGKPECPEWIHIALMECNARKIKLSKYGYGCAQFYPKHAHPLPKWNALVTTWSDHLNSSAAGELQNSGEMLRKKYSEIWAYDNTSIQEHSQDSCNTVEMSTAEMKPGKSDEKPGKAPTSKTRNIFKKAKRHGLNRKKYGKTDGKAFMANERTYLNYIQWTSSLATFCVGLLQLATGREVLYVSTAIVLFCDMLIMYATTLYHLRRIYFVNNIHSRGGRVPRSFNEWKVIGTIMTLFFIGVNAYLIYLWVEDLTFTNLENAVILPLP</sequence>
<evidence type="ECO:0000256" key="1">
    <source>
        <dbReference type="ARBA" id="ARBA00004127"/>
    </source>
</evidence>
<proteinExistence type="predicted"/>
<dbReference type="RefSeq" id="XP_014148880.1">
    <property type="nucleotide sequence ID" value="XM_014293405.1"/>
</dbReference>
<reference evidence="7 8" key="1">
    <citation type="submission" date="2011-02" db="EMBL/GenBank/DDBJ databases">
        <title>The Genome Sequence of Sphaeroforma arctica JP610.</title>
        <authorList>
            <consortium name="The Broad Institute Genome Sequencing Platform"/>
            <person name="Russ C."/>
            <person name="Cuomo C."/>
            <person name="Young S.K."/>
            <person name="Zeng Q."/>
            <person name="Gargeya S."/>
            <person name="Alvarado L."/>
            <person name="Berlin A."/>
            <person name="Chapman S.B."/>
            <person name="Chen Z."/>
            <person name="Freedman E."/>
            <person name="Gellesch M."/>
            <person name="Goldberg J."/>
            <person name="Griggs A."/>
            <person name="Gujja S."/>
            <person name="Heilman E."/>
            <person name="Heiman D."/>
            <person name="Howarth C."/>
            <person name="Mehta T."/>
            <person name="Neiman D."/>
            <person name="Pearson M."/>
            <person name="Roberts A."/>
            <person name="Saif S."/>
            <person name="Shea T."/>
            <person name="Shenoy N."/>
            <person name="Sisk P."/>
            <person name="Stolte C."/>
            <person name="Sykes S."/>
            <person name="White J."/>
            <person name="Yandava C."/>
            <person name="Burger G."/>
            <person name="Gray M.W."/>
            <person name="Holland P.W.H."/>
            <person name="King N."/>
            <person name="Lang F.B.F."/>
            <person name="Roger A.J."/>
            <person name="Ruiz-Trillo I."/>
            <person name="Haas B."/>
            <person name="Nusbaum C."/>
            <person name="Birren B."/>
        </authorList>
    </citation>
    <scope>NUCLEOTIDE SEQUENCE [LARGE SCALE GENOMIC DNA]</scope>
    <source>
        <strain evidence="7 8">JP610</strain>
    </source>
</reference>
<dbReference type="Pfam" id="PF09359">
    <property type="entry name" value="VTC"/>
    <property type="match status" value="1"/>
</dbReference>
<dbReference type="PANTHER" id="PTHR46140">
    <property type="entry name" value="VACUOLAR TRANSPORTER CHAPERONE 1-RELATED"/>
    <property type="match status" value="1"/>
</dbReference>
<evidence type="ECO:0000256" key="4">
    <source>
        <dbReference type="ARBA" id="ARBA00023136"/>
    </source>
</evidence>
<evidence type="ECO:0000313" key="8">
    <source>
        <dbReference type="Proteomes" id="UP000054560"/>
    </source>
</evidence>
<dbReference type="InterPro" id="IPR018966">
    <property type="entry name" value="VTC_domain"/>
</dbReference>
<evidence type="ECO:0000313" key="7">
    <source>
        <dbReference type="EMBL" id="KNC74978.1"/>
    </source>
</evidence>
<keyword evidence="3 5" id="KW-1133">Transmembrane helix</keyword>
<dbReference type="InterPro" id="IPR042267">
    <property type="entry name" value="VTC_sf"/>
</dbReference>
<dbReference type="eggNOG" id="KOG1161">
    <property type="taxonomic scope" value="Eukaryota"/>
</dbReference>
<dbReference type="GO" id="GO:0006799">
    <property type="term" value="P:polyphosphate biosynthetic process"/>
    <property type="evidence" value="ECO:0007669"/>
    <property type="project" value="UniProtKB-ARBA"/>
</dbReference>
<keyword evidence="2 5" id="KW-0812">Transmembrane</keyword>
<dbReference type="GeneID" id="25912992"/>
<dbReference type="Proteomes" id="UP000054560">
    <property type="component" value="Unassembled WGS sequence"/>
</dbReference>
<name>A0A0L0FG03_9EUKA</name>
<gene>
    <name evidence="7" type="ORF">SARC_12488</name>
</gene>
<dbReference type="GO" id="GO:0012505">
    <property type="term" value="C:endomembrane system"/>
    <property type="evidence" value="ECO:0007669"/>
    <property type="project" value="UniProtKB-SubCell"/>
</dbReference>
<accession>A0A0L0FG03</accession>
<dbReference type="InterPro" id="IPR051572">
    <property type="entry name" value="VTC_Complex_Subunit"/>
</dbReference>
<protein>
    <recommendedName>
        <fullName evidence="6">VTC domain-containing protein</fullName>
    </recommendedName>
</protein>
<dbReference type="PANTHER" id="PTHR46140:SF1">
    <property type="entry name" value="VACUOLAR TRANSPORTER CHAPERONE COMPLEX SUBUNIT 4-RELATED"/>
    <property type="match status" value="1"/>
</dbReference>
<dbReference type="AlphaFoldDB" id="A0A0L0FG03"/>
<evidence type="ECO:0000259" key="6">
    <source>
        <dbReference type="Pfam" id="PF09359"/>
    </source>
</evidence>
<dbReference type="EMBL" id="KQ243941">
    <property type="protein sequence ID" value="KNC74978.1"/>
    <property type="molecule type" value="Genomic_DNA"/>
</dbReference>
<comment type="subcellular location">
    <subcellularLocation>
        <location evidence="1">Endomembrane system</location>
        <topology evidence="1">Multi-pass membrane protein</topology>
    </subcellularLocation>
</comment>
<dbReference type="OrthoDB" id="6493944at2759"/>
<evidence type="ECO:0000256" key="5">
    <source>
        <dbReference type="SAM" id="Phobius"/>
    </source>
</evidence>
<dbReference type="STRING" id="667725.A0A0L0FG03"/>
<organism evidence="7 8">
    <name type="scientific">Sphaeroforma arctica JP610</name>
    <dbReference type="NCBI Taxonomy" id="667725"/>
    <lineage>
        <taxon>Eukaryota</taxon>
        <taxon>Ichthyosporea</taxon>
        <taxon>Ichthyophonida</taxon>
        <taxon>Sphaeroforma</taxon>
    </lineage>
</organism>
<feature type="transmembrane region" description="Helical" evidence="5">
    <location>
        <begin position="413"/>
        <end position="436"/>
    </location>
</feature>
<feature type="domain" description="VTC" evidence="6">
    <location>
        <begin position="24"/>
        <end position="268"/>
    </location>
</feature>
<keyword evidence="8" id="KW-1185">Reference proteome</keyword>
<dbReference type="Gene3D" id="3.20.100.30">
    <property type="entry name" value="VTC, catalytic tunnel domain"/>
    <property type="match status" value="1"/>
</dbReference>
<keyword evidence="4 5" id="KW-0472">Membrane</keyword>
<evidence type="ECO:0000256" key="3">
    <source>
        <dbReference type="ARBA" id="ARBA00022989"/>
    </source>
</evidence>
<evidence type="ECO:0000256" key="2">
    <source>
        <dbReference type="ARBA" id="ARBA00022692"/>
    </source>
</evidence>
<feature type="transmembrane region" description="Helical" evidence="5">
    <location>
        <begin position="461"/>
        <end position="482"/>
    </location>
</feature>